<reference evidence="1 2" key="1">
    <citation type="journal article" date="2013" name="Genome Announc.">
        <title>Draft Genome Sequence of Sphingobium lactosutens Strain DS20T, Isolated from a Hexachlorocyclohexane Dumpsite.</title>
        <authorList>
            <person name="Kumar R."/>
            <person name="Dwivedi V."/>
            <person name="Negi V."/>
            <person name="Khurana J.P."/>
            <person name="Lal R."/>
        </authorList>
    </citation>
    <scope>NUCLEOTIDE SEQUENCE [LARGE SCALE GENOMIC DNA]</scope>
    <source>
        <strain evidence="1 2">DS20</strain>
    </source>
</reference>
<name>T0HHD5_9SPHN</name>
<comment type="caution">
    <text evidence="1">The sequence shown here is derived from an EMBL/GenBank/DDBJ whole genome shotgun (WGS) entry which is preliminary data.</text>
</comment>
<dbReference type="RefSeq" id="WP_021225864.1">
    <property type="nucleotide sequence ID" value="NZ_ATDP01000082.1"/>
</dbReference>
<keyword evidence="2" id="KW-1185">Reference proteome</keyword>
<evidence type="ECO:0000313" key="1">
    <source>
        <dbReference type="EMBL" id="EQB15736.1"/>
    </source>
</evidence>
<dbReference type="OrthoDB" id="9961159at2"/>
<organism evidence="1 2">
    <name type="scientific">Sphingobium lactosutens DS20</name>
    <dbReference type="NCBI Taxonomy" id="1331060"/>
    <lineage>
        <taxon>Bacteria</taxon>
        <taxon>Pseudomonadati</taxon>
        <taxon>Pseudomonadota</taxon>
        <taxon>Alphaproteobacteria</taxon>
        <taxon>Sphingomonadales</taxon>
        <taxon>Sphingomonadaceae</taxon>
        <taxon>Sphingobium</taxon>
    </lineage>
</organism>
<dbReference type="Proteomes" id="UP000015531">
    <property type="component" value="Unassembled WGS sequence"/>
</dbReference>
<protein>
    <submittedName>
        <fullName evidence="1">Uncharacterized protein</fullName>
    </submittedName>
</protein>
<gene>
    <name evidence="1" type="ORF">RLDS_10700</name>
</gene>
<sequence length="59" mass="6571">MATRSATRARRAAPYTADELRAMFAAGDSVSQIHGRAYRLDRTMTKDRLRAILYAPVTA</sequence>
<dbReference type="PATRIC" id="fig|1331060.3.peg.2045"/>
<dbReference type="EMBL" id="ATDP01000082">
    <property type="protein sequence ID" value="EQB15736.1"/>
    <property type="molecule type" value="Genomic_DNA"/>
</dbReference>
<accession>T0HHD5</accession>
<dbReference type="AlphaFoldDB" id="T0HHD5"/>
<evidence type="ECO:0000313" key="2">
    <source>
        <dbReference type="Proteomes" id="UP000015531"/>
    </source>
</evidence>
<proteinExistence type="predicted"/>